<evidence type="ECO:0000313" key="3">
    <source>
        <dbReference type="Proteomes" id="UP000005012"/>
    </source>
</evidence>
<dbReference type="InterPro" id="IPR021730">
    <property type="entry name" value="YdbH"/>
</dbReference>
<dbReference type="RefSeq" id="WP_014658308.1">
    <property type="nucleotide sequence ID" value="NC_017731.1"/>
</dbReference>
<proteinExistence type="predicted"/>
<dbReference type="OrthoDB" id="5596796at2"/>
<dbReference type="EMBL" id="CP003488">
    <property type="protein sequence ID" value="AFH95881.1"/>
    <property type="molecule type" value="Genomic_DNA"/>
</dbReference>
<keyword evidence="1" id="KW-0812">Transmembrane</keyword>
<dbReference type="PATRIC" id="fig|1157951.4.peg.4120"/>
<keyword evidence="1" id="KW-0472">Membrane</keyword>
<reference evidence="2 3" key="1">
    <citation type="journal article" date="2012" name="J. Bacteriol.">
        <title>Complete Genome Sequence of Providencia stuartii Clinical Isolate MRSN 2154.</title>
        <authorList>
            <person name="Clifford R.J."/>
            <person name="Hang J."/>
            <person name="Riley M.C."/>
            <person name="Onmus-Leone F."/>
            <person name="Kuschner R.A."/>
            <person name="Lesho E.P."/>
            <person name="Waterman P.E."/>
        </authorList>
    </citation>
    <scope>NUCLEOTIDE SEQUENCE [LARGE SCALE GENOMIC DNA]</scope>
    <source>
        <strain evidence="2 3">MRSN 2154</strain>
    </source>
</reference>
<dbReference type="Pfam" id="PF11739">
    <property type="entry name" value="YdbH-like"/>
    <property type="match status" value="1"/>
</dbReference>
<keyword evidence="1" id="KW-1133">Transmembrane helix</keyword>
<accession>A0A140NSI8</accession>
<dbReference type="NCBIfam" id="NF007971">
    <property type="entry name" value="PRK10695.1"/>
    <property type="match status" value="1"/>
</dbReference>
<gene>
    <name evidence="2" type="ordered locus">S70_20485</name>
</gene>
<dbReference type="Proteomes" id="UP000005012">
    <property type="component" value="Chromosome"/>
</dbReference>
<dbReference type="AlphaFoldDB" id="A0A140NSI8"/>
<sequence length="863" mass="97456">MKRALKILLLSVVGCVVLLSILWVTVTRWLPIVAKSYLPENVTLSFSQPVYRHDQLIVDSIQLKAGDCLWFDAKKSRFSLFPLHLAINELTEDNQCLSQLSSDEKDSESTPLSVIELIDNLPSFSLVIENAKVSPWEEYQGSIWLYRNEGTPLALDYRGDKLSFSTNITANHQLNIEHFSVQLPEQEQRLELDGELSLPLTTESLPTSGILFAEFLLTQPSKSLYAKLRWLDDQGTLSLFDKQSGQEIFHLPWQVSANMIRIEDGRWQWEESEVPLHGGISLQIENWQSGLSDMVISGRTNMMTEAQKGKANLVLNLPANKINLLDADIHFQLNGQLKYDDMVLDINLPSKISGQLISPAISFLPGSLLRAYGRVSPTLLLQEARLPLAGTSLSAEGITGRLQAILKVKEQYWGDFAIHLDGQANKFIFDKGKWFWNYWGNAQLPALAAHWDIKGQGSWQDSLITLNTLNTGFDQIKYGLLSMTATRLILTKPLFWQRDPAKENFQGELQLTSNRMQFGAASYLPKTTVNAALKGKSPADFQLKADLSTKDVGPIVIFSRWDGERFRGQARWPEQSVSAFQTLIPNDLGIILREGKLFSQAAFSIDPETGFIAGGHWRVENTGMWLKDGEVSGLDFVLPWKLQNSTWTLGEKSAVQLRIKQLNNLFELTDIRADLSGTYPPTDAMPLKLSQVGFNLLGGKVELDLLRWPQKQPATIRLHQIELSRLFTILKVTQFAASGRVDGELPFYLNNPEWIVKNGWLENSGPLALRLDTQFVESIKADNMSAGAAIGWLQYLEISRSRTDVNITNLGLLTMKTIIQGFNPQESKKREVHLNYTHEENIFQLWRSLRFGSNLEEWLEKNI</sequence>
<organism evidence="2 3">
    <name type="scientific">Providencia stuartii (strain MRSN 2154)</name>
    <dbReference type="NCBI Taxonomy" id="1157951"/>
    <lineage>
        <taxon>Bacteria</taxon>
        <taxon>Pseudomonadati</taxon>
        <taxon>Pseudomonadota</taxon>
        <taxon>Gammaproteobacteria</taxon>
        <taxon>Enterobacterales</taxon>
        <taxon>Morganellaceae</taxon>
        <taxon>Providencia</taxon>
    </lineage>
</organism>
<evidence type="ECO:0000313" key="2">
    <source>
        <dbReference type="EMBL" id="AFH95881.1"/>
    </source>
</evidence>
<evidence type="ECO:0000256" key="1">
    <source>
        <dbReference type="SAM" id="Phobius"/>
    </source>
</evidence>
<name>A0A140NSI8_PROSM</name>
<feature type="transmembrane region" description="Helical" evidence="1">
    <location>
        <begin position="7"/>
        <end position="26"/>
    </location>
</feature>
<dbReference type="HOGENOM" id="CLU_016453_0_0_6"/>
<protein>
    <submittedName>
        <fullName evidence="2">Uncharacterized protein</fullName>
    </submittedName>
</protein>
<reference evidence="3" key="2">
    <citation type="submission" date="2012-04" db="EMBL/GenBank/DDBJ databases">
        <title>Complete genome sequence of Providencia stuartii clinical isolate MRSN 2154.</title>
        <authorList>
            <person name="Clifford R.J."/>
            <person name="Hang J."/>
            <person name="Riley M.C."/>
            <person name="Onmus-Leone F."/>
            <person name="Kuschner R.A."/>
            <person name="Lesho E.P."/>
            <person name="Waterman P.E."/>
        </authorList>
    </citation>
    <scope>NUCLEOTIDE SEQUENCE [LARGE SCALE GENOMIC DNA]</scope>
    <source>
        <strain evidence="3">MRSN 2154</strain>
    </source>
</reference>
<dbReference type="GeneID" id="93519390"/>
<dbReference type="KEGG" id="psi:S70_20485"/>